<dbReference type="AlphaFoldDB" id="A0A031LV99"/>
<comment type="caution">
    <text evidence="1">The sequence shown here is derived from an EMBL/GenBank/DDBJ whole genome shotgun (WGS) entry which is preliminary data.</text>
</comment>
<dbReference type="OrthoDB" id="57542at2157"/>
<evidence type="ECO:0000313" key="2">
    <source>
        <dbReference type="Proteomes" id="UP000024332"/>
    </source>
</evidence>
<dbReference type="RefSeq" id="WP_052349390.1">
    <property type="nucleotide sequence ID" value="NZ_JFZT01000015.1"/>
</dbReference>
<reference evidence="1 2" key="1">
    <citation type="submission" date="2014-03" db="EMBL/GenBank/DDBJ databases">
        <title>Draft genome sequence of the novel thermoacidophilic archaea Acidianus copahuensis ALE1 strain, isolated from Copahue volcanic area in Neuquen Argentina.</title>
        <authorList>
            <person name="Urbieta M.S."/>
            <person name="Rascovan N."/>
            <person name="Castro C."/>
            <person name="Revale S."/>
            <person name="Giaveno M.A."/>
            <person name="Vazquez M.P."/>
            <person name="Donati E.R."/>
        </authorList>
    </citation>
    <scope>NUCLEOTIDE SEQUENCE [LARGE SCALE GENOMIC DNA]</scope>
    <source>
        <strain evidence="1 2">ALE1</strain>
    </source>
</reference>
<gene>
    <name evidence="1" type="ORF">CM19_01120</name>
</gene>
<evidence type="ECO:0000313" key="1">
    <source>
        <dbReference type="EMBL" id="EZQ11419.1"/>
    </source>
</evidence>
<proteinExistence type="predicted"/>
<name>A0A031LV99_9CREN</name>
<dbReference type="EMBL" id="JFZT01000015">
    <property type="protein sequence ID" value="EZQ11419.1"/>
    <property type="molecule type" value="Genomic_DNA"/>
</dbReference>
<accession>A0A031LV99</accession>
<protein>
    <recommendedName>
        <fullName evidence="3">Glycosyltransferase 2-like domain-containing protein</fullName>
    </recommendedName>
</protein>
<evidence type="ECO:0008006" key="3">
    <source>
        <dbReference type="Google" id="ProtNLM"/>
    </source>
</evidence>
<dbReference type="Proteomes" id="UP000024332">
    <property type="component" value="Unassembled WGS sequence"/>
</dbReference>
<organism evidence="1 2">
    <name type="scientific">Candidatus Acidianus copahuensis</name>
    <dbReference type="NCBI Taxonomy" id="1160895"/>
    <lineage>
        <taxon>Archaea</taxon>
        <taxon>Thermoproteota</taxon>
        <taxon>Thermoprotei</taxon>
        <taxon>Sulfolobales</taxon>
        <taxon>Sulfolobaceae</taxon>
        <taxon>Acidianus</taxon>
    </lineage>
</organism>
<sequence length="148" mass="16964">MKQRPKAEVKIGVEKGKYNEVVIVIPTADMNGYYAKSIRKTYEGLTLIFVESKGKYFNFAHSVNEGIKEALSLSPSWVIVSNDNMIGIDSPEQLIKQLRTVEENDVVFAKPPMYHSLMVHICKIRRLIYKQYLKRAVSENAVIPFNVR</sequence>
<keyword evidence="2" id="KW-1185">Reference proteome</keyword>